<dbReference type="Pfam" id="PF00697">
    <property type="entry name" value="PRAI"/>
    <property type="match status" value="1"/>
</dbReference>
<proteinExistence type="predicted"/>
<dbReference type="InterPro" id="IPR001240">
    <property type="entry name" value="PRAI_dom"/>
</dbReference>
<dbReference type="GO" id="GO:0004640">
    <property type="term" value="F:phosphoribosylanthranilate isomerase activity"/>
    <property type="evidence" value="ECO:0007669"/>
    <property type="project" value="UniProtKB-EC"/>
</dbReference>
<evidence type="ECO:0000256" key="5">
    <source>
        <dbReference type="ARBA" id="ARBA00023141"/>
    </source>
</evidence>
<evidence type="ECO:0000259" key="7">
    <source>
        <dbReference type="Pfam" id="PF00697"/>
    </source>
</evidence>
<keyword evidence="4" id="KW-0822">Tryptophan biosynthesis</keyword>
<dbReference type="EMBL" id="AMGM01000026">
    <property type="protein sequence ID" value="EKB49408.1"/>
    <property type="molecule type" value="Genomic_DNA"/>
</dbReference>
<dbReference type="EC" id="5.3.1.24" evidence="2"/>
<dbReference type="PATRIC" id="fig|1225176.3.peg.2110"/>
<evidence type="ECO:0000256" key="1">
    <source>
        <dbReference type="ARBA" id="ARBA00004664"/>
    </source>
</evidence>
<dbReference type="Gene3D" id="3.20.20.70">
    <property type="entry name" value="Aldolase class I"/>
    <property type="match status" value="1"/>
</dbReference>
<gene>
    <name evidence="8" type="ORF">B879_01977</name>
</gene>
<evidence type="ECO:0000256" key="2">
    <source>
        <dbReference type="ARBA" id="ARBA00012572"/>
    </source>
</evidence>
<dbReference type="OrthoDB" id="941905at2"/>
<evidence type="ECO:0000313" key="8">
    <source>
        <dbReference type="EMBL" id="EKB49408.1"/>
    </source>
</evidence>
<dbReference type="GO" id="GO:0000162">
    <property type="term" value="P:L-tryptophan biosynthetic process"/>
    <property type="evidence" value="ECO:0007669"/>
    <property type="project" value="UniProtKB-UniPathway"/>
</dbReference>
<sequence length="208" mass="23288">MALKTFVKISSVNNLSDARYCSGMQVNLMGFSLEEENKNFTSAQKFKEITDWLSGVAFVAEFEFSHPQNILEKIKSYEGIDYIQIEEEMHLKMLVNSGYGIILKEKIQDVAQLDALIAKADSYSNFNVTLLLTSDNLKIDEAIKDKIKTLAEKCELLLGFGLESRNVLELVAYTGVKGIAMEGGDEIKPGLKDFDELAEILEALEIED</sequence>
<name>K1LGI7_CECL9</name>
<evidence type="ECO:0000313" key="9">
    <source>
        <dbReference type="Proteomes" id="UP000004478"/>
    </source>
</evidence>
<comment type="pathway">
    <text evidence="1">Amino-acid biosynthesis; L-tryptophan biosynthesis; L-tryptophan from chorismate: step 3/5.</text>
</comment>
<comment type="caution">
    <text evidence="8">The sequence shown here is derived from an EMBL/GenBank/DDBJ whole genome shotgun (WGS) entry which is preliminary data.</text>
</comment>
<dbReference type="Proteomes" id="UP000004478">
    <property type="component" value="Unassembled WGS sequence"/>
</dbReference>
<feature type="domain" description="N-(5'phosphoribosyl) anthranilate isomerase (PRAI)" evidence="7">
    <location>
        <begin position="8"/>
        <end position="202"/>
    </location>
</feature>
<keyword evidence="6" id="KW-0413">Isomerase</keyword>
<keyword evidence="3" id="KW-0028">Amino-acid biosynthesis</keyword>
<dbReference type="RefSeq" id="WP_009185007.1">
    <property type="nucleotide sequence ID" value="NZ_AMGM01000026.1"/>
</dbReference>
<dbReference type="UniPathway" id="UPA00035">
    <property type="reaction ID" value="UER00042"/>
</dbReference>
<evidence type="ECO:0000256" key="4">
    <source>
        <dbReference type="ARBA" id="ARBA00022822"/>
    </source>
</evidence>
<accession>K1LGI7</accession>
<dbReference type="SUPFAM" id="SSF51366">
    <property type="entry name" value="Ribulose-phoshate binding barrel"/>
    <property type="match status" value="1"/>
</dbReference>
<evidence type="ECO:0000256" key="3">
    <source>
        <dbReference type="ARBA" id="ARBA00022605"/>
    </source>
</evidence>
<keyword evidence="5" id="KW-0057">Aromatic amino acid biosynthesis</keyword>
<keyword evidence="9" id="KW-1185">Reference proteome</keyword>
<evidence type="ECO:0000256" key="6">
    <source>
        <dbReference type="ARBA" id="ARBA00023235"/>
    </source>
</evidence>
<dbReference type="InterPro" id="IPR013785">
    <property type="entry name" value="Aldolase_TIM"/>
</dbReference>
<reference evidence="8" key="1">
    <citation type="journal article" date="2012" name="J. Bacteriol.">
        <title>Draft Genome Sequence of Cecembia lonarensis Strain LW9T, Isolated from Lonar Lake, a Haloalkaline Lake in India.</title>
        <authorList>
            <person name="Shivaji S."/>
            <person name="Ara S."/>
            <person name="Singh A."/>
            <person name="Pinnaka A.K."/>
        </authorList>
    </citation>
    <scope>NUCLEOTIDE SEQUENCE [LARGE SCALE GENOMIC DNA]</scope>
    <source>
        <strain evidence="8">LW9</strain>
    </source>
</reference>
<dbReference type="AlphaFoldDB" id="K1LGI7"/>
<protein>
    <recommendedName>
        <fullName evidence="2">phosphoribosylanthranilate isomerase</fullName>
        <ecNumber evidence="2">5.3.1.24</ecNumber>
    </recommendedName>
</protein>
<dbReference type="InterPro" id="IPR011060">
    <property type="entry name" value="RibuloseP-bd_barrel"/>
</dbReference>
<organism evidence="8 9">
    <name type="scientific">Cecembia lonarensis (strain CCUG 58316 / KCTC 22772 / LW9)</name>
    <dbReference type="NCBI Taxonomy" id="1225176"/>
    <lineage>
        <taxon>Bacteria</taxon>
        <taxon>Pseudomonadati</taxon>
        <taxon>Bacteroidota</taxon>
        <taxon>Cytophagia</taxon>
        <taxon>Cytophagales</taxon>
        <taxon>Cyclobacteriaceae</taxon>
        <taxon>Cecembia</taxon>
    </lineage>
</organism>